<dbReference type="Pfam" id="PF13490">
    <property type="entry name" value="zf-HC2"/>
    <property type="match status" value="1"/>
</dbReference>
<evidence type="ECO:0000259" key="1">
    <source>
        <dbReference type="Pfam" id="PF13490"/>
    </source>
</evidence>
<name>A0A4V6CVH4_9GAMM</name>
<dbReference type="InterPro" id="IPR027383">
    <property type="entry name" value="Znf_put"/>
</dbReference>
<dbReference type="Proteomes" id="UP000308488">
    <property type="component" value="Unassembled WGS sequence"/>
</dbReference>
<dbReference type="InterPro" id="IPR041916">
    <property type="entry name" value="Anti_sigma_zinc_sf"/>
</dbReference>
<accession>A0A4V6CVH4</accession>
<dbReference type="AlphaFoldDB" id="A0A4V6CVH4"/>
<gene>
    <name evidence="2" type="ORF">FDP08_13455</name>
</gene>
<reference evidence="2 3" key="1">
    <citation type="submission" date="2019-05" db="EMBL/GenBank/DDBJ databases">
        <title>Marinobacter panjinensis sp. nov., a moderately halophilic bacterium isolated from sea tidal flat environment.</title>
        <authorList>
            <person name="Yang W."/>
            <person name="An M."/>
            <person name="He W."/>
            <person name="Luo X."/>
            <person name="Zhu L."/>
            <person name="Chen G."/>
            <person name="Zhang Y."/>
            <person name="Wang Y."/>
        </authorList>
    </citation>
    <scope>NUCLEOTIDE SEQUENCE [LARGE SCALE GENOMIC DNA]</scope>
    <source>
        <strain evidence="2 3">PJ-16</strain>
    </source>
</reference>
<dbReference type="Gene3D" id="1.10.10.1320">
    <property type="entry name" value="Anti-sigma factor, zinc-finger domain"/>
    <property type="match status" value="1"/>
</dbReference>
<evidence type="ECO:0000313" key="3">
    <source>
        <dbReference type="Proteomes" id="UP000308488"/>
    </source>
</evidence>
<evidence type="ECO:0000313" key="2">
    <source>
        <dbReference type="EMBL" id="TKV69025.1"/>
    </source>
</evidence>
<protein>
    <submittedName>
        <fullName evidence="2">Zf-HC2 domain-containing protein</fullName>
    </submittedName>
</protein>
<keyword evidence="3" id="KW-1185">Reference proteome</keyword>
<dbReference type="OrthoDB" id="8374021at2"/>
<dbReference type="RefSeq" id="WP_137436643.1">
    <property type="nucleotide sequence ID" value="NZ_JANRHC010000002.1"/>
</dbReference>
<comment type="caution">
    <text evidence="2">The sequence shown here is derived from an EMBL/GenBank/DDBJ whole genome shotgun (WGS) entry which is preliminary data.</text>
</comment>
<organism evidence="2 3">
    <name type="scientific">Marinobacter panjinensis</name>
    <dbReference type="NCBI Taxonomy" id="2576384"/>
    <lineage>
        <taxon>Bacteria</taxon>
        <taxon>Pseudomonadati</taxon>
        <taxon>Pseudomonadota</taxon>
        <taxon>Gammaproteobacteria</taxon>
        <taxon>Pseudomonadales</taxon>
        <taxon>Marinobacteraceae</taxon>
        <taxon>Marinobacter</taxon>
    </lineage>
</organism>
<sequence length="86" mass="9908">MLMCRDLARIASDYIDDELGTAQKLSVKMHLMMCRYCRSFIGNLRASTALMQAHSSQKLDEEFLRRIEERVADSLNARNTGNRNPE</sequence>
<proteinExistence type="predicted"/>
<dbReference type="EMBL" id="SZYH01000001">
    <property type="protein sequence ID" value="TKV69025.1"/>
    <property type="molecule type" value="Genomic_DNA"/>
</dbReference>
<feature type="domain" description="Putative zinc-finger" evidence="1">
    <location>
        <begin position="4"/>
        <end position="38"/>
    </location>
</feature>